<feature type="domain" description="UBC core" evidence="2">
    <location>
        <begin position="4"/>
        <end position="153"/>
    </location>
</feature>
<gene>
    <name evidence="4" type="primary">LOC6900131</name>
</gene>
<dbReference type="InterPro" id="IPR000608">
    <property type="entry name" value="UBC"/>
</dbReference>
<evidence type="ECO:0000259" key="1">
    <source>
        <dbReference type="PROSITE" id="PS50030"/>
    </source>
</evidence>
<organism evidence="3 4">
    <name type="scientific">Drosophila pseudoobscura pseudoobscura</name>
    <name type="common">Fruit fly</name>
    <dbReference type="NCBI Taxonomy" id="46245"/>
    <lineage>
        <taxon>Eukaryota</taxon>
        <taxon>Metazoa</taxon>
        <taxon>Ecdysozoa</taxon>
        <taxon>Arthropoda</taxon>
        <taxon>Hexapoda</taxon>
        <taxon>Insecta</taxon>
        <taxon>Pterygota</taxon>
        <taxon>Neoptera</taxon>
        <taxon>Endopterygota</taxon>
        <taxon>Diptera</taxon>
        <taxon>Brachycera</taxon>
        <taxon>Muscomorpha</taxon>
        <taxon>Ephydroidea</taxon>
        <taxon>Drosophilidae</taxon>
        <taxon>Drosophila</taxon>
        <taxon>Sophophora</taxon>
    </lineage>
</organism>
<dbReference type="InParanoid" id="A0A6I8V1E5"/>
<dbReference type="SMART" id="SM00212">
    <property type="entry name" value="UBCc"/>
    <property type="match status" value="1"/>
</dbReference>
<dbReference type="SUPFAM" id="SSF46934">
    <property type="entry name" value="UBA-like"/>
    <property type="match status" value="1"/>
</dbReference>
<dbReference type="InterPro" id="IPR016135">
    <property type="entry name" value="UBQ-conjugating_enzyme/RWD"/>
</dbReference>
<evidence type="ECO:0000313" key="4">
    <source>
        <dbReference type="RefSeq" id="XP_002135480.2"/>
    </source>
</evidence>
<keyword evidence="3" id="KW-1185">Reference proteome</keyword>
<dbReference type="RefSeq" id="XP_002135480.2">
    <property type="nucleotide sequence ID" value="XM_002135444.3"/>
</dbReference>
<dbReference type="KEGG" id="dpo:6900131"/>
<feature type="domain" description="UBA" evidence="1">
    <location>
        <begin position="160"/>
        <end position="198"/>
    </location>
</feature>
<dbReference type="CDD" id="cd23800">
    <property type="entry name" value="UBCc_UBE2K"/>
    <property type="match status" value="1"/>
</dbReference>
<evidence type="ECO:0000259" key="2">
    <source>
        <dbReference type="PROSITE" id="PS50127"/>
    </source>
</evidence>
<dbReference type="InterPro" id="IPR015940">
    <property type="entry name" value="UBA"/>
</dbReference>
<name>A0A6I8V1E5_DROPS</name>
<reference evidence="4" key="1">
    <citation type="submission" date="2025-08" db="UniProtKB">
        <authorList>
            <consortium name="RefSeq"/>
        </authorList>
    </citation>
    <scope>IDENTIFICATION</scope>
    <source>
        <strain evidence="4">MV-25-SWS-2005</strain>
        <tissue evidence="4">Whole body</tissue>
    </source>
</reference>
<dbReference type="InterPro" id="IPR009060">
    <property type="entry name" value="UBA-like_sf"/>
</dbReference>
<sequence>MASTAVSRIKSELEELLRSEKIEPCPIKIERVNDSWTDLRGQISGPPNTPYEGGKFTLEIKVPEEYPYSPPKIRFMTLVWHPNVSFVTGTICPDILEEKWAATMTLRTAMMSLQALLAAAQPDPRSSLVAYQFRNQHDLFMRTAKHWTHAYAGGPHTFPEFDSKIQLLVEKGYAEDDARSVLSSENWNLDKATECLVS</sequence>
<dbReference type="Pfam" id="PF00179">
    <property type="entry name" value="UQ_con"/>
    <property type="match status" value="1"/>
</dbReference>
<dbReference type="Proteomes" id="UP000001819">
    <property type="component" value="Chromosome X"/>
</dbReference>
<dbReference type="AlphaFoldDB" id="A0A6I8V1E5"/>
<dbReference type="SUPFAM" id="SSF54495">
    <property type="entry name" value="UBC-like"/>
    <property type="match status" value="1"/>
</dbReference>
<accession>A0A6I8V1E5</accession>
<dbReference type="PANTHER" id="PTHR24067">
    <property type="entry name" value="UBIQUITIN-CONJUGATING ENZYME E2"/>
    <property type="match status" value="1"/>
</dbReference>
<proteinExistence type="predicted"/>
<dbReference type="InterPro" id="IPR050113">
    <property type="entry name" value="Ub_conjugating_enzyme"/>
</dbReference>
<protein>
    <submittedName>
        <fullName evidence="4">Ubiquitin-conjugating enzyme E2-22 kDa-like</fullName>
    </submittedName>
</protein>
<dbReference type="PROSITE" id="PS50030">
    <property type="entry name" value="UBA"/>
    <property type="match status" value="1"/>
</dbReference>
<dbReference type="PROSITE" id="PS50127">
    <property type="entry name" value="UBC_2"/>
    <property type="match status" value="1"/>
</dbReference>
<dbReference type="Gene3D" id="3.10.110.10">
    <property type="entry name" value="Ubiquitin Conjugating Enzyme"/>
    <property type="match status" value="1"/>
</dbReference>
<dbReference type="Gene3D" id="1.10.8.10">
    <property type="entry name" value="DNA helicase RuvA subunit, C-terminal domain"/>
    <property type="match status" value="1"/>
</dbReference>
<evidence type="ECO:0000313" key="3">
    <source>
        <dbReference type="Proteomes" id="UP000001819"/>
    </source>
</evidence>